<dbReference type="InterPro" id="IPR002227">
    <property type="entry name" value="Tyrosinase_Cu-bd"/>
</dbReference>
<evidence type="ECO:0000259" key="1">
    <source>
        <dbReference type="Pfam" id="PF00264"/>
    </source>
</evidence>
<dbReference type="GO" id="GO:0016491">
    <property type="term" value="F:oxidoreductase activity"/>
    <property type="evidence" value="ECO:0007669"/>
    <property type="project" value="InterPro"/>
</dbReference>
<dbReference type="OrthoDB" id="6132182at2759"/>
<protein>
    <recommendedName>
        <fullName evidence="1">Tyrosinase copper-binding domain-containing protein</fullName>
    </recommendedName>
</protein>
<dbReference type="Gene3D" id="1.10.1280.10">
    <property type="entry name" value="Di-copper center containing domain from catechol oxidase"/>
    <property type="match status" value="1"/>
</dbReference>
<dbReference type="Pfam" id="PF00264">
    <property type="entry name" value="Tyrosinase"/>
    <property type="match status" value="1"/>
</dbReference>
<dbReference type="InParanoid" id="A0A0C3FV27"/>
<dbReference type="EMBL" id="KN832977">
    <property type="protein sequence ID" value="KIM88265.1"/>
    <property type="molecule type" value="Genomic_DNA"/>
</dbReference>
<evidence type="ECO:0000313" key="2">
    <source>
        <dbReference type="EMBL" id="KIM88265.1"/>
    </source>
</evidence>
<proteinExistence type="predicted"/>
<dbReference type="HOGENOM" id="CLU_1511149_0_0_1"/>
<dbReference type="InterPro" id="IPR008922">
    <property type="entry name" value="Di-copper_centre_dom_sf"/>
</dbReference>
<accession>A0A0C3FV27</accession>
<sequence length="178" mass="19919">MAPNHHPQRLKCAMEDTAIMLVSSFPLRWGPSAGLPIAILFPSWHRPYLMAIEVRLPQSANITLIPSNHAASSTAKLPPHWYLHSYHLRDLPLKISSGSKLPRISVFRECPSFDPHTSLLTLSASFWDWTLDNTKQGLPSQITDENIVIHLPGTQQTIKNPLATFHFGGTLPRGFDNI</sequence>
<reference evidence="2 3" key="1">
    <citation type="submission" date="2014-04" db="EMBL/GenBank/DDBJ databases">
        <authorList>
            <consortium name="DOE Joint Genome Institute"/>
            <person name="Kuo A."/>
            <person name="Tarkka M."/>
            <person name="Buscot F."/>
            <person name="Kohler A."/>
            <person name="Nagy L.G."/>
            <person name="Floudas D."/>
            <person name="Copeland A."/>
            <person name="Barry K.W."/>
            <person name="Cichocki N."/>
            <person name="Veneault-Fourrey C."/>
            <person name="LaButti K."/>
            <person name="Lindquist E.A."/>
            <person name="Lipzen A."/>
            <person name="Lundell T."/>
            <person name="Morin E."/>
            <person name="Murat C."/>
            <person name="Sun H."/>
            <person name="Tunlid A."/>
            <person name="Henrissat B."/>
            <person name="Grigoriev I.V."/>
            <person name="Hibbett D.S."/>
            <person name="Martin F."/>
            <person name="Nordberg H.P."/>
            <person name="Cantor M.N."/>
            <person name="Hua S.X."/>
        </authorList>
    </citation>
    <scope>NUCLEOTIDE SEQUENCE [LARGE SCALE GENOMIC DNA]</scope>
    <source>
        <strain evidence="2 3">F 1598</strain>
    </source>
</reference>
<evidence type="ECO:0000313" key="3">
    <source>
        <dbReference type="Proteomes" id="UP000054166"/>
    </source>
</evidence>
<dbReference type="SUPFAM" id="SSF48056">
    <property type="entry name" value="Di-copper centre-containing domain"/>
    <property type="match status" value="1"/>
</dbReference>
<keyword evidence="3" id="KW-1185">Reference proteome</keyword>
<organism evidence="2 3">
    <name type="scientific">Piloderma croceum (strain F 1598)</name>
    <dbReference type="NCBI Taxonomy" id="765440"/>
    <lineage>
        <taxon>Eukaryota</taxon>
        <taxon>Fungi</taxon>
        <taxon>Dikarya</taxon>
        <taxon>Basidiomycota</taxon>
        <taxon>Agaricomycotina</taxon>
        <taxon>Agaricomycetes</taxon>
        <taxon>Agaricomycetidae</taxon>
        <taxon>Atheliales</taxon>
        <taxon>Atheliaceae</taxon>
        <taxon>Piloderma</taxon>
    </lineage>
</organism>
<dbReference type="AlphaFoldDB" id="A0A0C3FV27"/>
<dbReference type="Proteomes" id="UP000054166">
    <property type="component" value="Unassembled WGS sequence"/>
</dbReference>
<feature type="domain" description="Tyrosinase copper-binding" evidence="1">
    <location>
        <begin position="40"/>
        <end position="167"/>
    </location>
</feature>
<reference evidence="3" key="2">
    <citation type="submission" date="2015-01" db="EMBL/GenBank/DDBJ databases">
        <title>Evolutionary Origins and Diversification of the Mycorrhizal Mutualists.</title>
        <authorList>
            <consortium name="DOE Joint Genome Institute"/>
            <consortium name="Mycorrhizal Genomics Consortium"/>
            <person name="Kohler A."/>
            <person name="Kuo A."/>
            <person name="Nagy L.G."/>
            <person name="Floudas D."/>
            <person name="Copeland A."/>
            <person name="Barry K.W."/>
            <person name="Cichocki N."/>
            <person name="Veneault-Fourrey C."/>
            <person name="LaButti K."/>
            <person name="Lindquist E.A."/>
            <person name="Lipzen A."/>
            <person name="Lundell T."/>
            <person name="Morin E."/>
            <person name="Murat C."/>
            <person name="Riley R."/>
            <person name="Ohm R."/>
            <person name="Sun H."/>
            <person name="Tunlid A."/>
            <person name="Henrissat B."/>
            <person name="Grigoriev I.V."/>
            <person name="Hibbett D.S."/>
            <person name="Martin F."/>
        </authorList>
    </citation>
    <scope>NUCLEOTIDE SEQUENCE [LARGE SCALE GENOMIC DNA]</scope>
    <source>
        <strain evidence="3">F 1598</strain>
    </source>
</reference>
<gene>
    <name evidence="2" type="ORF">PILCRDRAFT_252296</name>
</gene>
<name>A0A0C3FV27_PILCF</name>